<keyword evidence="1" id="KW-0645">Protease</keyword>
<dbReference type="FunFam" id="2.40.10.10:FF:000024">
    <property type="entry name" value="Serine protease 53"/>
    <property type="match status" value="1"/>
</dbReference>
<keyword evidence="4" id="KW-1015">Disulfide bond</keyword>
<dbReference type="SUPFAM" id="SSF50494">
    <property type="entry name" value="Trypsin-like serine proteases"/>
    <property type="match status" value="1"/>
</dbReference>
<dbReference type="AlphaFoldDB" id="A0A8C5QAE5"/>
<evidence type="ECO:0000256" key="3">
    <source>
        <dbReference type="ARBA" id="ARBA00022801"/>
    </source>
</evidence>
<sequence length="319" mass="34944">MVSYYQAWIKYNIPEMTFSTVSILPVPPSVSSPPVCGSPVVSSRIGGGADAKYGEWPWQVAVVYDGVYRCGGSLISEQWVLSGAQCFNMEADTRRYMIFMGAHQFSGSNDHMKFSFVERIITHYRYESVTSKGDIALVKLSNPVTYTDYIRPICLPSSSVTFPSGTECWVTGWGDVAYGVSLPNPKTLQEVKVHLIDYKECEQMYNTGSSVVYTIEKEMICAGYKEGGKASCQGDSGGPVVCKVNGAWIQAGIVSFAQGCALPNRPGVNTLVPAYQSWIKTYIPEQQFVTVSISGAAGSARAPWKNVLFCILFLSRVLN</sequence>
<dbReference type="InterPro" id="IPR001254">
    <property type="entry name" value="Trypsin_dom"/>
</dbReference>
<dbReference type="Ensembl" id="ENSLLET00000035350.1">
    <property type="protein sequence ID" value="ENSLLEP00000034054.1"/>
    <property type="gene ID" value="ENSLLEG00000021537.1"/>
</dbReference>
<dbReference type="Proteomes" id="UP000694569">
    <property type="component" value="Unplaced"/>
</dbReference>
<dbReference type="PANTHER" id="PTHR24253:SF153">
    <property type="entry name" value="SERINE PROTEASE HEPSIN"/>
    <property type="match status" value="1"/>
</dbReference>
<dbReference type="PROSITE" id="PS00135">
    <property type="entry name" value="TRYPSIN_SER"/>
    <property type="match status" value="1"/>
</dbReference>
<dbReference type="GeneTree" id="ENSGT00940000154999"/>
<dbReference type="SMART" id="SM00020">
    <property type="entry name" value="Tryp_SPc"/>
    <property type="match status" value="1"/>
</dbReference>
<dbReference type="InterPro" id="IPR001314">
    <property type="entry name" value="Peptidase_S1A"/>
</dbReference>
<dbReference type="PROSITE" id="PS50240">
    <property type="entry name" value="TRYPSIN_DOM"/>
    <property type="match status" value="1"/>
</dbReference>
<feature type="domain" description="Peptidase S1" evidence="5">
    <location>
        <begin position="45"/>
        <end position="284"/>
    </location>
</feature>
<dbReference type="Gene3D" id="2.40.10.10">
    <property type="entry name" value="Trypsin-like serine proteases"/>
    <property type="match status" value="2"/>
</dbReference>
<keyword evidence="3" id="KW-0378">Hydrolase</keyword>
<dbReference type="CDD" id="cd00190">
    <property type="entry name" value="Tryp_SPc"/>
    <property type="match status" value="1"/>
</dbReference>
<dbReference type="GO" id="GO:0006508">
    <property type="term" value="P:proteolysis"/>
    <property type="evidence" value="ECO:0007669"/>
    <property type="project" value="UniProtKB-KW"/>
</dbReference>
<proteinExistence type="predicted"/>
<organism evidence="6 7">
    <name type="scientific">Leptobrachium leishanense</name>
    <name type="common">Leishan spiny toad</name>
    <dbReference type="NCBI Taxonomy" id="445787"/>
    <lineage>
        <taxon>Eukaryota</taxon>
        <taxon>Metazoa</taxon>
        <taxon>Chordata</taxon>
        <taxon>Craniata</taxon>
        <taxon>Vertebrata</taxon>
        <taxon>Euteleostomi</taxon>
        <taxon>Amphibia</taxon>
        <taxon>Batrachia</taxon>
        <taxon>Anura</taxon>
        <taxon>Pelobatoidea</taxon>
        <taxon>Megophryidae</taxon>
        <taxon>Leptobrachium</taxon>
    </lineage>
</organism>
<accession>A0A8C5QAE5</accession>
<keyword evidence="7" id="KW-1185">Reference proteome</keyword>
<evidence type="ECO:0000256" key="2">
    <source>
        <dbReference type="ARBA" id="ARBA00022729"/>
    </source>
</evidence>
<evidence type="ECO:0000313" key="7">
    <source>
        <dbReference type="Proteomes" id="UP000694569"/>
    </source>
</evidence>
<dbReference type="InterPro" id="IPR009003">
    <property type="entry name" value="Peptidase_S1_PA"/>
</dbReference>
<dbReference type="InterPro" id="IPR043504">
    <property type="entry name" value="Peptidase_S1_PA_chymotrypsin"/>
</dbReference>
<reference evidence="6" key="2">
    <citation type="submission" date="2025-09" db="UniProtKB">
        <authorList>
            <consortium name="Ensembl"/>
        </authorList>
    </citation>
    <scope>IDENTIFICATION</scope>
</reference>
<keyword evidence="2" id="KW-0732">Signal</keyword>
<evidence type="ECO:0000256" key="1">
    <source>
        <dbReference type="ARBA" id="ARBA00022670"/>
    </source>
</evidence>
<dbReference type="PRINTS" id="PR00722">
    <property type="entry name" value="CHYMOTRYPSIN"/>
</dbReference>
<evidence type="ECO:0000259" key="5">
    <source>
        <dbReference type="PROSITE" id="PS50240"/>
    </source>
</evidence>
<dbReference type="Pfam" id="PF00089">
    <property type="entry name" value="Trypsin"/>
    <property type="match status" value="1"/>
</dbReference>
<dbReference type="InterPro" id="IPR033116">
    <property type="entry name" value="TRYPSIN_SER"/>
</dbReference>
<evidence type="ECO:0000313" key="6">
    <source>
        <dbReference type="Ensembl" id="ENSLLEP00000034054.1"/>
    </source>
</evidence>
<evidence type="ECO:0000256" key="4">
    <source>
        <dbReference type="ARBA" id="ARBA00023157"/>
    </source>
</evidence>
<dbReference type="GO" id="GO:0004252">
    <property type="term" value="F:serine-type endopeptidase activity"/>
    <property type="evidence" value="ECO:0007669"/>
    <property type="project" value="InterPro"/>
</dbReference>
<dbReference type="PANTHER" id="PTHR24253">
    <property type="entry name" value="TRANSMEMBRANE PROTEASE SERINE"/>
    <property type="match status" value="1"/>
</dbReference>
<protein>
    <recommendedName>
        <fullName evidence="5">Peptidase S1 domain-containing protein</fullName>
    </recommendedName>
</protein>
<dbReference type="OrthoDB" id="546450at2759"/>
<reference evidence="6" key="1">
    <citation type="submission" date="2025-08" db="UniProtKB">
        <authorList>
            <consortium name="Ensembl"/>
        </authorList>
    </citation>
    <scope>IDENTIFICATION</scope>
</reference>
<name>A0A8C5QAE5_9ANUR</name>